<reference evidence="1 2" key="1">
    <citation type="submission" date="2019-07" db="EMBL/GenBank/DDBJ databases">
        <title>Tepidimonas thermarum AA-1 draft genome.</title>
        <authorList>
            <person name="Da Costa M.S."/>
            <person name="Froufe H.J.C."/>
            <person name="Egas C."/>
            <person name="Albuquerque L."/>
        </authorList>
    </citation>
    <scope>NUCLEOTIDE SEQUENCE [LARGE SCALE GENOMIC DNA]</scope>
    <source>
        <strain evidence="1 2">AA-1</strain>
    </source>
</reference>
<gene>
    <name evidence="1" type="ORF">Tther_01877</name>
</gene>
<dbReference type="OrthoDB" id="8803909at2"/>
<comment type="caution">
    <text evidence="1">The sequence shown here is derived from an EMBL/GenBank/DDBJ whole genome shotgun (WGS) entry which is preliminary data.</text>
</comment>
<evidence type="ECO:0000313" key="1">
    <source>
        <dbReference type="EMBL" id="TSE28751.1"/>
    </source>
</evidence>
<proteinExistence type="predicted"/>
<dbReference type="Proteomes" id="UP000318542">
    <property type="component" value="Unassembled WGS sequence"/>
</dbReference>
<dbReference type="AlphaFoldDB" id="A0A554WYV1"/>
<sequence>MKGRLGDPLWWRYRLGNPLLAGLPLHWQYGCAELWGRWRANAALDAEAIRRGVTMLLGRCDTERDETIVRAYHGLQSRIRLDDHRMATATMSDVVGQVTLRDADILTRAAAQGRGLIILTAHYGRLGMIGPALRRLGLSSAFLSATVDERATALSPMQRWVGYRNGQSLQRFAGGQWIMADDPTVRLRSVLRRGEPLIIVMDAFSSHSPQRETYRFGAGTLSIPTGIVRLAQATGALFALALLHDVGGPRVEMRCSDLAGSPREALQQAFDIVAQAVWTEPWQWWLLPHAATLWQPLGPTRSAWPDAATTNRRHAT</sequence>
<organism evidence="1 2">
    <name type="scientific">Tepidimonas thermarum</name>
    <dbReference type="NCBI Taxonomy" id="335431"/>
    <lineage>
        <taxon>Bacteria</taxon>
        <taxon>Pseudomonadati</taxon>
        <taxon>Pseudomonadota</taxon>
        <taxon>Betaproteobacteria</taxon>
        <taxon>Burkholderiales</taxon>
        <taxon>Tepidimonas</taxon>
    </lineage>
</organism>
<keyword evidence="2" id="KW-1185">Reference proteome</keyword>
<dbReference type="EMBL" id="VJOL01000038">
    <property type="protein sequence ID" value="TSE28751.1"/>
    <property type="molecule type" value="Genomic_DNA"/>
</dbReference>
<protein>
    <submittedName>
        <fullName evidence="1">Uncharacterized protein</fullName>
    </submittedName>
</protein>
<name>A0A554WYV1_9BURK</name>
<evidence type="ECO:0000313" key="2">
    <source>
        <dbReference type="Proteomes" id="UP000318542"/>
    </source>
</evidence>
<dbReference type="RefSeq" id="WP_143903245.1">
    <property type="nucleotide sequence ID" value="NZ_VJOL01000038.1"/>
</dbReference>
<accession>A0A554WYV1</accession>